<organism evidence="1 2">
    <name type="scientific">Paenibacillus residui</name>
    <dbReference type="NCBI Taxonomy" id="629724"/>
    <lineage>
        <taxon>Bacteria</taxon>
        <taxon>Bacillati</taxon>
        <taxon>Bacillota</taxon>
        <taxon>Bacilli</taxon>
        <taxon>Bacillales</taxon>
        <taxon>Paenibacillaceae</taxon>
        <taxon>Paenibacillus</taxon>
    </lineage>
</organism>
<dbReference type="Proteomes" id="UP001597120">
    <property type="component" value="Unassembled WGS sequence"/>
</dbReference>
<protein>
    <submittedName>
        <fullName evidence="1">Uncharacterized protein</fullName>
    </submittedName>
</protein>
<accession>A0ABW3DC14</accession>
<comment type="caution">
    <text evidence="1">The sequence shown here is derived from an EMBL/GenBank/DDBJ whole genome shotgun (WGS) entry which is preliminary data.</text>
</comment>
<evidence type="ECO:0000313" key="1">
    <source>
        <dbReference type="EMBL" id="MFD0871073.1"/>
    </source>
</evidence>
<evidence type="ECO:0000313" key="2">
    <source>
        <dbReference type="Proteomes" id="UP001597120"/>
    </source>
</evidence>
<proteinExistence type="predicted"/>
<name>A0ABW3DC14_9BACL</name>
<dbReference type="RefSeq" id="WP_186328401.1">
    <property type="nucleotide sequence ID" value="NZ_JBHTIU010000073.1"/>
</dbReference>
<reference evidence="2" key="1">
    <citation type="journal article" date="2019" name="Int. J. Syst. Evol. Microbiol.">
        <title>The Global Catalogue of Microorganisms (GCM) 10K type strain sequencing project: providing services to taxonomists for standard genome sequencing and annotation.</title>
        <authorList>
            <consortium name="The Broad Institute Genomics Platform"/>
            <consortium name="The Broad Institute Genome Sequencing Center for Infectious Disease"/>
            <person name="Wu L."/>
            <person name="Ma J."/>
        </authorList>
    </citation>
    <scope>NUCLEOTIDE SEQUENCE [LARGE SCALE GENOMIC DNA]</scope>
    <source>
        <strain evidence="2">CCUG 57263</strain>
    </source>
</reference>
<sequence>MRNILMTVMLLIVVVVIFTNVITNDTTGTKKMIEDKGTSINTEIKSLIHP</sequence>
<gene>
    <name evidence="1" type="ORF">ACFQ03_18190</name>
</gene>
<keyword evidence="2" id="KW-1185">Reference proteome</keyword>
<dbReference type="EMBL" id="JBHTIU010000073">
    <property type="protein sequence ID" value="MFD0871073.1"/>
    <property type="molecule type" value="Genomic_DNA"/>
</dbReference>